<reference evidence="4" key="1">
    <citation type="journal article" date="2013" name="Nature">
        <title>Pan genome of the phytoplankton Emiliania underpins its global distribution.</title>
        <authorList>
            <person name="Read B.A."/>
            <person name="Kegel J."/>
            <person name="Klute M.J."/>
            <person name="Kuo A."/>
            <person name="Lefebvre S.C."/>
            <person name="Maumus F."/>
            <person name="Mayer C."/>
            <person name="Miller J."/>
            <person name="Monier A."/>
            <person name="Salamov A."/>
            <person name="Young J."/>
            <person name="Aguilar M."/>
            <person name="Claverie J.M."/>
            <person name="Frickenhaus S."/>
            <person name="Gonzalez K."/>
            <person name="Herman E.K."/>
            <person name="Lin Y.C."/>
            <person name="Napier J."/>
            <person name="Ogata H."/>
            <person name="Sarno A.F."/>
            <person name="Shmutz J."/>
            <person name="Schroeder D."/>
            <person name="de Vargas C."/>
            <person name="Verret F."/>
            <person name="von Dassow P."/>
            <person name="Valentin K."/>
            <person name="Van de Peer Y."/>
            <person name="Wheeler G."/>
            <person name="Dacks J.B."/>
            <person name="Delwiche C.F."/>
            <person name="Dyhrman S.T."/>
            <person name="Glockner G."/>
            <person name="John U."/>
            <person name="Richards T."/>
            <person name="Worden A.Z."/>
            <person name="Zhang X."/>
            <person name="Grigoriev I.V."/>
            <person name="Allen A.E."/>
            <person name="Bidle K."/>
            <person name="Borodovsky M."/>
            <person name="Bowler C."/>
            <person name="Brownlee C."/>
            <person name="Cock J.M."/>
            <person name="Elias M."/>
            <person name="Gladyshev V.N."/>
            <person name="Groth M."/>
            <person name="Guda C."/>
            <person name="Hadaegh A."/>
            <person name="Iglesias-Rodriguez M.D."/>
            <person name="Jenkins J."/>
            <person name="Jones B.M."/>
            <person name="Lawson T."/>
            <person name="Leese F."/>
            <person name="Lindquist E."/>
            <person name="Lobanov A."/>
            <person name="Lomsadze A."/>
            <person name="Malik S.B."/>
            <person name="Marsh M.E."/>
            <person name="Mackinder L."/>
            <person name="Mock T."/>
            <person name="Mueller-Roeber B."/>
            <person name="Pagarete A."/>
            <person name="Parker M."/>
            <person name="Probert I."/>
            <person name="Quesneville H."/>
            <person name="Raines C."/>
            <person name="Rensing S.A."/>
            <person name="Riano-Pachon D.M."/>
            <person name="Richier S."/>
            <person name="Rokitta S."/>
            <person name="Shiraiwa Y."/>
            <person name="Soanes D.M."/>
            <person name="van der Giezen M."/>
            <person name="Wahlund T.M."/>
            <person name="Williams B."/>
            <person name="Wilson W."/>
            <person name="Wolfe G."/>
            <person name="Wurch L.L."/>
        </authorList>
    </citation>
    <scope>NUCLEOTIDE SEQUENCE</scope>
</reference>
<feature type="transmembrane region" description="Helical" evidence="2">
    <location>
        <begin position="103"/>
        <end position="128"/>
    </location>
</feature>
<sequence>MSDACDCSWTASWPCLPPHVNIRPSGGVVETDRPWLTLFGRSLSSRAAAQGFAADDGSPCFSFCCHFINAAATTRLFPPFPPSSPPPSPAATPPLFRDNPHPYLVAAGRLSVAFVGALLCFGFILALLGSQRPPPSPKAVHVAEPVRRRLRFEDQPAPFVIQVASAHAPPLPEPPSVVRPPPPPSPPPGAQTRRDAWCRLLRTLWSSQPPVTVTPLV</sequence>
<keyword evidence="2" id="KW-1133">Transmembrane helix</keyword>
<reference evidence="3" key="2">
    <citation type="submission" date="2024-10" db="UniProtKB">
        <authorList>
            <consortium name="EnsemblProtists"/>
        </authorList>
    </citation>
    <scope>IDENTIFICATION</scope>
</reference>
<keyword evidence="4" id="KW-1185">Reference proteome</keyword>
<evidence type="ECO:0000313" key="4">
    <source>
        <dbReference type="Proteomes" id="UP000013827"/>
    </source>
</evidence>
<dbReference type="GeneID" id="17276758"/>
<feature type="compositionally biased region" description="Pro residues" evidence="1">
    <location>
        <begin position="170"/>
        <end position="189"/>
    </location>
</feature>
<evidence type="ECO:0000313" key="3">
    <source>
        <dbReference type="EnsemblProtists" id="EOD31484"/>
    </source>
</evidence>
<dbReference type="PaxDb" id="2903-EOD31484"/>
<name>A0A0D3K6U9_EMIH1</name>
<dbReference type="RefSeq" id="XP_005783913.1">
    <property type="nucleotide sequence ID" value="XM_005783856.1"/>
</dbReference>
<evidence type="ECO:0000256" key="1">
    <source>
        <dbReference type="SAM" id="MobiDB-lite"/>
    </source>
</evidence>
<evidence type="ECO:0000256" key="2">
    <source>
        <dbReference type="SAM" id="Phobius"/>
    </source>
</evidence>
<dbReference type="Proteomes" id="UP000013827">
    <property type="component" value="Unassembled WGS sequence"/>
</dbReference>
<organism evidence="3 4">
    <name type="scientific">Emiliania huxleyi (strain CCMP1516)</name>
    <dbReference type="NCBI Taxonomy" id="280463"/>
    <lineage>
        <taxon>Eukaryota</taxon>
        <taxon>Haptista</taxon>
        <taxon>Haptophyta</taxon>
        <taxon>Prymnesiophyceae</taxon>
        <taxon>Isochrysidales</taxon>
        <taxon>Noelaerhabdaceae</taxon>
        <taxon>Emiliania</taxon>
    </lineage>
</organism>
<dbReference type="HOGENOM" id="CLU_1274310_0_0_1"/>
<feature type="region of interest" description="Disordered" evidence="1">
    <location>
        <begin position="170"/>
        <end position="192"/>
    </location>
</feature>
<proteinExistence type="predicted"/>
<keyword evidence="2" id="KW-0812">Transmembrane</keyword>
<accession>A0A0D3K6U9</accession>
<dbReference type="EnsemblProtists" id="EOD31484">
    <property type="protein sequence ID" value="EOD31484"/>
    <property type="gene ID" value="EMIHUDRAFT_364997"/>
</dbReference>
<dbReference type="KEGG" id="ehx:EMIHUDRAFT_364997"/>
<keyword evidence="2" id="KW-0472">Membrane</keyword>
<protein>
    <submittedName>
        <fullName evidence="3">Uncharacterized protein</fullName>
    </submittedName>
</protein>
<dbReference type="AlphaFoldDB" id="A0A0D3K6U9"/>